<evidence type="ECO:0000256" key="4">
    <source>
        <dbReference type="ARBA" id="ARBA00023002"/>
    </source>
</evidence>
<comment type="similarity">
    <text evidence="5">Belongs to the zinc-containing alcohol dehydrogenase family.</text>
</comment>
<dbReference type="InterPro" id="IPR002328">
    <property type="entry name" value="ADH_Zn_CS"/>
</dbReference>
<evidence type="ECO:0000313" key="8">
    <source>
        <dbReference type="Proteomes" id="UP000533639"/>
    </source>
</evidence>
<dbReference type="Gene3D" id="3.90.180.10">
    <property type="entry name" value="Medium-chain alcohol dehydrogenases, catalytic domain"/>
    <property type="match status" value="1"/>
</dbReference>
<dbReference type="EMBL" id="CAIJDE010000029">
    <property type="protein sequence ID" value="CAC9973136.1"/>
    <property type="molecule type" value="Genomic_DNA"/>
</dbReference>
<dbReference type="FunFam" id="3.40.50.720:FF:000022">
    <property type="entry name" value="Cinnamyl alcohol dehydrogenase"/>
    <property type="match status" value="1"/>
</dbReference>
<keyword evidence="3 5" id="KW-0862">Zinc</keyword>
<evidence type="ECO:0000256" key="2">
    <source>
        <dbReference type="ARBA" id="ARBA00022723"/>
    </source>
</evidence>
<dbReference type="InterPro" id="IPR011032">
    <property type="entry name" value="GroES-like_sf"/>
</dbReference>
<dbReference type="GO" id="GO:0008106">
    <property type="term" value="F:alcohol dehydrogenase (NADP+) activity"/>
    <property type="evidence" value="ECO:0007669"/>
    <property type="project" value="UniProtKB-ARBA"/>
</dbReference>
<dbReference type="InterPro" id="IPR047109">
    <property type="entry name" value="CAD-like"/>
</dbReference>
<keyword evidence="4" id="KW-0560">Oxidoreductase</keyword>
<dbReference type="InterPro" id="IPR036291">
    <property type="entry name" value="NAD(P)-bd_dom_sf"/>
</dbReference>
<reference evidence="7 8" key="1">
    <citation type="submission" date="2020-06" db="EMBL/GenBank/DDBJ databases">
        <authorList>
            <person name="Criscuolo A."/>
        </authorList>
    </citation>
    <scope>NUCLEOTIDE SEQUENCE [LARGE SCALE GENOMIC DNA]</scope>
    <source>
        <strain evidence="7">PXU-55</strain>
    </source>
</reference>
<dbReference type="SUPFAM" id="SSF50129">
    <property type="entry name" value="GroES-like"/>
    <property type="match status" value="1"/>
</dbReference>
<gene>
    <name evidence="7" type="ORF">FLAPXU55_00815</name>
</gene>
<dbReference type="Pfam" id="PF00107">
    <property type="entry name" value="ADH_zinc_N"/>
    <property type="match status" value="1"/>
</dbReference>
<dbReference type="RefSeq" id="WP_180856703.1">
    <property type="nucleotide sequence ID" value="NZ_CAIJDE010000029.1"/>
</dbReference>
<comment type="cofactor">
    <cofactor evidence="1 5">
        <name>Zn(2+)</name>
        <dbReference type="ChEBI" id="CHEBI:29105"/>
    </cofactor>
</comment>
<dbReference type="InterPro" id="IPR013149">
    <property type="entry name" value="ADH-like_C"/>
</dbReference>
<protein>
    <submittedName>
        <fullName evidence="7">NAD(P)-dependent alcohol dehydrogenase</fullName>
    </submittedName>
</protein>
<dbReference type="AlphaFoldDB" id="A0A9N8J0B5"/>
<dbReference type="Pfam" id="PF08240">
    <property type="entry name" value="ADH_N"/>
    <property type="match status" value="1"/>
</dbReference>
<dbReference type="SUPFAM" id="SSF51735">
    <property type="entry name" value="NAD(P)-binding Rossmann-fold domains"/>
    <property type="match status" value="1"/>
</dbReference>
<organism evidence="7 8">
    <name type="scientific">Flavobacterium panici</name>
    <dbReference type="NCBI Taxonomy" id="2654843"/>
    <lineage>
        <taxon>Bacteria</taxon>
        <taxon>Pseudomonadati</taxon>
        <taxon>Bacteroidota</taxon>
        <taxon>Flavobacteriia</taxon>
        <taxon>Flavobacteriales</taxon>
        <taxon>Flavobacteriaceae</taxon>
        <taxon>Flavobacterium</taxon>
    </lineage>
</organism>
<dbReference type="InterPro" id="IPR013154">
    <property type="entry name" value="ADH-like_N"/>
</dbReference>
<dbReference type="InterPro" id="IPR020843">
    <property type="entry name" value="ER"/>
</dbReference>
<dbReference type="SMART" id="SM00829">
    <property type="entry name" value="PKS_ER"/>
    <property type="match status" value="1"/>
</dbReference>
<dbReference type="GO" id="GO:0008270">
    <property type="term" value="F:zinc ion binding"/>
    <property type="evidence" value="ECO:0007669"/>
    <property type="project" value="InterPro"/>
</dbReference>
<comment type="caution">
    <text evidence="7">The sequence shown here is derived from an EMBL/GenBank/DDBJ whole genome shotgun (WGS) entry which is preliminary data.</text>
</comment>
<keyword evidence="2 5" id="KW-0479">Metal-binding</keyword>
<evidence type="ECO:0000313" key="7">
    <source>
        <dbReference type="EMBL" id="CAC9973136.1"/>
    </source>
</evidence>
<evidence type="ECO:0000259" key="6">
    <source>
        <dbReference type="SMART" id="SM00829"/>
    </source>
</evidence>
<name>A0A9N8J0B5_9FLAO</name>
<sequence length="352" mass="37858">MIAVKGYAAQSANETLAPWNFERREVGAHDVQIEILYCGVCHSDLAQINNEWFPGIFPMVPGHEIVGRITKVGDHVKGFKIGDLAGIGTMVNSCGECGHCQDGLEQYCSEGVVPTYNGLDKFGDGKPTYGGYSNSIVTHENFTVHIPETLDLAATAPLLCAGITTYSPLKHWKIGKGHKVAVLGLGGLGHMAVKFAVALGAEVTILSTSPQKEVDAKRLGAHHFVVTKDAEQVEKVKGSFDFIVDTVAADHDFNFYLSLLNIDGVHICVGVPVEGIHLDGALGAFSLLGGRKSIVGSACGGIAETQEMLNFCAEHNIVADIELIDIKDITTAYERMLKNDVKYRFVIDMATL</sequence>
<dbReference type="Proteomes" id="UP000533639">
    <property type="component" value="Unassembled WGS sequence"/>
</dbReference>
<dbReference type="Gene3D" id="3.40.50.720">
    <property type="entry name" value="NAD(P)-binding Rossmann-like Domain"/>
    <property type="match status" value="1"/>
</dbReference>
<dbReference type="CDD" id="cd05283">
    <property type="entry name" value="CAD1"/>
    <property type="match status" value="1"/>
</dbReference>
<proteinExistence type="inferred from homology"/>
<dbReference type="PANTHER" id="PTHR42683">
    <property type="entry name" value="ALDEHYDE REDUCTASE"/>
    <property type="match status" value="1"/>
</dbReference>
<dbReference type="PROSITE" id="PS00059">
    <property type="entry name" value="ADH_ZINC"/>
    <property type="match status" value="1"/>
</dbReference>
<keyword evidence="8" id="KW-1185">Reference proteome</keyword>
<evidence type="ECO:0000256" key="3">
    <source>
        <dbReference type="ARBA" id="ARBA00022833"/>
    </source>
</evidence>
<accession>A0A9N8J0B5</accession>
<evidence type="ECO:0000256" key="5">
    <source>
        <dbReference type="RuleBase" id="RU361277"/>
    </source>
</evidence>
<evidence type="ECO:0000256" key="1">
    <source>
        <dbReference type="ARBA" id="ARBA00001947"/>
    </source>
</evidence>
<feature type="domain" description="Enoyl reductase (ER)" evidence="6">
    <location>
        <begin position="11"/>
        <end position="347"/>
    </location>
</feature>